<dbReference type="AlphaFoldDB" id="A0AAU9SFZ2"/>
<evidence type="ECO:0000313" key="2">
    <source>
        <dbReference type="Proteomes" id="UP000836841"/>
    </source>
</evidence>
<reference evidence="1 2" key="1">
    <citation type="submission" date="2022-03" db="EMBL/GenBank/DDBJ databases">
        <authorList>
            <person name="Nunn A."/>
            <person name="Chopra R."/>
            <person name="Nunn A."/>
            <person name="Contreras Garrido A."/>
        </authorList>
    </citation>
    <scope>NUCLEOTIDE SEQUENCE [LARGE SCALE GENOMIC DNA]</scope>
</reference>
<evidence type="ECO:0000313" key="1">
    <source>
        <dbReference type="EMBL" id="CAH2065406.1"/>
    </source>
</evidence>
<dbReference type="Proteomes" id="UP000836841">
    <property type="component" value="Chromosome 5"/>
</dbReference>
<gene>
    <name evidence="1" type="ORF">TAV2_LOCUS16932</name>
</gene>
<sequence>MASLSSCSPSPLSSWNYARRLLRFFSLVSAPEIGDHEFQARCIFRDIAGSSNTSCCYDL</sequence>
<proteinExistence type="predicted"/>
<accession>A0AAU9SFZ2</accession>
<dbReference type="EMBL" id="OU466861">
    <property type="protein sequence ID" value="CAH2065406.1"/>
    <property type="molecule type" value="Genomic_DNA"/>
</dbReference>
<organism evidence="1 2">
    <name type="scientific">Thlaspi arvense</name>
    <name type="common">Field penny-cress</name>
    <dbReference type="NCBI Taxonomy" id="13288"/>
    <lineage>
        <taxon>Eukaryota</taxon>
        <taxon>Viridiplantae</taxon>
        <taxon>Streptophyta</taxon>
        <taxon>Embryophyta</taxon>
        <taxon>Tracheophyta</taxon>
        <taxon>Spermatophyta</taxon>
        <taxon>Magnoliopsida</taxon>
        <taxon>eudicotyledons</taxon>
        <taxon>Gunneridae</taxon>
        <taxon>Pentapetalae</taxon>
        <taxon>rosids</taxon>
        <taxon>malvids</taxon>
        <taxon>Brassicales</taxon>
        <taxon>Brassicaceae</taxon>
        <taxon>Thlaspideae</taxon>
        <taxon>Thlaspi</taxon>
    </lineage>
</organism>
<keyword evidence="2" id="KW-1185">Reference proteome</keyword>
<protein>
    <submittedName>
        <fullName evidence="1">Uncharacterized protein</fullName>
    </submittedName>
</protein>
<name>A0AAU9SFZ2_THLAR</name>